<name>A0AAW1V011_9CUCU</name>
<proteinExistence type="predicted"/>
<dbReference type="Proteomes" id="UP001431783">
    <property type="component" value="Unassembled WGS sequence"/>
</dbReference>
<evidence type="ECO:0000313" key="2">
    <source>
        <dbReference type="Proteomes" id="UP001431783"/>
    </source>
</evidence>
<dbReference type="GO" id="GO:0003676">
    <property type="term" value="F:nucleic acid binding"/>
    <property type="evidence" value="ECO:0007669"/>
    <property type="project" value="InterPro"/>
</dbReference>
<comment type="caution">
    <text evidence="1">The sequence shown here is derived from an EMBL/GenBank/DDBJ whole genome shotgun (WGS) entry which is preliminary data.</text>
</comment>
<dbReference type="InterPro" id="IPR036397">
    <property type="entry name" value="RNaseH_sf"/>
</dbReference>
<protein>
    <recommendedName>
        <fullName evidence="3">Transposase</fullName>
    </recommendedName>
</protein>
<organism evidence="1 2">
    <name type="scientific">Henosepilachna vigintioctopunctata</name>
    <dbReference type="NCBI Taxonomy" id="420089"/>
    <lineage>
        <taxon>Eukaryota</taxon>
        <taxon>Metazoa</taxon>
        <taxon>Ecdysozoa</taxon>
        <taxon>Arthropoda</taxon>
        <taxon>Hexapoda</taxon>
        <taxon>Insecta</taxon>
        <taxon>Pterygota</taxon>
        <taxon>Neoptera</taxon>
        <taxon>Endopterygota</taxon>
        <taxon>Coleoptera</taxon>
        <taxon>Polyphaga</taxon>
        <taxon>Cucujiformia</taxon>
        <taxon>Coccinelloidea</taxon>
        <taxon>Coccinellidae</taxon>
        <taxon>Epilachninae</taxon>
        <taxon>Epilachnini</taxon>
        <taxon>Henosepilachna</taxon>
    </lineage>
</organism>
<dbReference type="AlphaFoldDB" id="A0AAW1V011"/>
<evidence type="ECO:0008006" key="3">
    <source>
        <dbReference type="Google" id="ProtNLM"/>
    </source>
</evidence>
<dbReference type="EMBL" id="JARQZJ010000095">
    <property type="protein sequence ID" value="KAK9885164.1"/>
    <property type="molecule type" value="Genomic_DNA"/>
</dbReference>
<gene>
    <name evidence="1" type="ORF">WA026_010674</name>
</gene>
<keyword evidence="2" id="KW-1185">Reference proteome</keyword>
<evidence type="ECO:0000313" key="1">
    <source>
        <dbReference type="EMBL" id="KAK9885164.1"/>
    </source>
</evidence>
<sequence length="145" mass="17381">MEVGRKPRRPRRKQLLTQKMMKKRLAWVKKYRPWTVDDWKKVVFSDETHFFVQGYKSSVVRRSDGETLRPDHIQQTVKYPSKQMFWGFFTTNGTGRLAPVTGMMNLVKYMEILRTRIVPFMEHFITTWLPATIPIKCRPLCVRMK</sequence>
<accession>A0AAW1V011</accession>
<dbReference type="Gene3D" id="3.30.420.10">
    <property type="entry name" value="Ribonuclease H-like superfamily/Ribonuclease H"/>
    <property type="match status" value="1"/>
</dbReference>
<reference evidence="1 2" key="1">
    <citation type="submission" date="2023-03" db="EMBL/GenBank/DDBJ databases">
        <title>Genome insight into feeding habits of ladybird beetles.</title>
        <authorList>
            <person name="Li H.-S."/>
            <person name="Huang Y.-H."/>
            <person name="Pang H."/>
        </authorList>
    </citation>
    <scope>NUCLEOTIDE SEQUENCE [LARGE SCALE GENOMIC DNA]</scope>
    <source>
        <strain evidence="1">SYSU_2023b</strain>
        <tissue evidence="1">Whole body</tissue>
    </source>
</reference>